<proteinExistence type="predicted"/>
<organism evidence="2 3">
    <name type="scientific">Magnetospirillum aberrantis SpK</name>
    <dbReference type="NCBI Taxonomy" id="908842"/>
    <lineage>
        <taxon>Bacteria</taxon>
        <taxon>Pseudomonadati</taxon>
        <taxon>Pseudomonadota</taxon>
        <taxon>Alphaproteobacteria</taxon>
        <taxon>Rhodospirillales</taxon>
        <taxon>Rhodospirillaceae</taxon>
        <taxon>Magnetospirillum</taxon>
    </lineage>
</organism>
<reference evidence="2 3" key="1">
    <citation type="submission" date="2020-02" db="EMBL/GenBank/DDBJ databases">
        <authorList>
            <person name="Dziuba M."/>
            <person name="Kuznetsov B."/>
            <person name="Mardanov A."/>
            <person name="Ravin N."/>
            <person name="Grouzdev D."/>
        </authorList>
    </citation>
    <scope>NUCLEOTIDE SEQUENCE [LARGE SCALE GENOMIC DNA]</scope>
    <source>
        <strain evidence="2 3">SpK</strain>
    </source>
</reference>
<protein>
    <submittedName>
        <fullName evidence="2">Uncharacterized protein</fullName>
    </submittedName>
</protein>
<dbReference type="EMBL" id="JAAIYP010000034">
    <property type="protein sequence ID" value="NFV79934.1"/>
    <property type="molecule type" value="Genomic_DNA"/>
</dbReference>
<keyword evidence="3" id="KW-1185">Reference proteome</keyword>
<sequence>MRRIFGLAAGFCLLSGMAFAQAEQSAQPLRIVITKTDCSRLIRHVPAPDVAYKPGVDVHGRAVAPADMPGSGADAIPGLLPDVLEFPITINPISYGARNLAQREKAAALEGQSSTYTSKVAAQAQITSLTAQQTTLTTQAATLATEKAALDADYTTATTTLATLQAEVDAGTRTASSRDYQAAKRAVTAQKSLVDAKQAEISANSASQTATTKAIATQQAIVDGSAAKTEQYTAAQAAAEAKLATISAKGLDSTTMKVGTVRYDVAKGTFTFNDQPLLPEDQEELARACQKRGVR</sequence>
<comment type="caution">
    <text evidence="2">The sequence shown here is derived from an EMBL/GenBank/DDBJ whole genome shotgun (WGS) entry which is preliminary data.</text>
</comment>
<dbReference type="Proteomes" id="UP000480684">
    <property type="component" value="Unassembled WGS sequence"/>
</dbReference>
<feature type="chain" id="PRO_5029013247" evidence="1">
    <location>
        <begin position="23"/>
        <end position="295"/>
    </location>
</feature>
<keyword evidence="1" id="KW-0732">Signal</keyword>
<evidence type="ECO:0000313" key="3">
    <source>
        <dbReference type="Proteomes" id="UP000480684"/>
    </source>
</evidence>
<name>A0A7C9UYZ6_9PROT</name>
<gene>
    <name evidence="2" type="ORF">G4223_07410</name>
</gene>
<evidence type="ECO:0000313" key="2">
    <source>
        <dbReference type="EMBL" id="NFV79934.1"/>
    </source>
</evidence>
<dbReference type="AlphaFoldDB" id="A0A7C9UYZ6"/>
<dbReference type="RefSeq" id="WP_163677179.1">
    <property type="nucleotide sequence ID" value="NZ_JAAIYP010000034.1"/>
</dbReference>
<evidence type="ECO:0000256" key="1">
    <source>
        <dbReference type="SAM" id="SignalP"/>
    </source>
</evidence>
<feature type="signal peptide" evidence="1">
    <location>
        <begin position="1"/>
        <end position="22"/>
    </location>
</feature>
<accession>A0A7C9UYZ6</accession>